<evidence type="ECO:0000313" key="3">
    <source>
        <dbReference type="EMBL" id="KAJ7087571.1"/>
    </source>
</evidence>
<name>A0AAD6U381_9AGAR</name>
<feature type="compositionally biased region" description="Low complexity" evidence="1">
    <location>
        <begin position="7"/>
        <end position="18"/>
    </location>
</feature>
<evidence type="ECO:0000313" key="4">
    <source>
        <dbReference type="Proteomes" id="UP001222325"/>
    </source>
</evidence>
<dbReference type="SUPFAM" id="SSF49503">
    <property type="entry name" value="Cupredoxins"/>
    <property type="match status" value="1"/>
</dbReference>
<comment type="caution">
    <text evidence="3">The sequence shown here is derived from an EMBL/GenBank/DDBJ whole genome shotgun (WGS) entry which is preliminary data.</text>
</comment>
<evidence type="ECO:0000259" key="2">
    <source>
        <dbReference type="Pfam" id="PF00394"/>
    </source>
</evidence>
<dbReference type="EMBL" id="JARJCN010000028">
    <property type="protein sequence ID" value="KAJ7087571.1"/>
    <property type="molecule type" value="Genomic_DNA"/>
</dbReference>
<dbReference type="InterPro" id="IPR008972">
    <property type="entry name" value="Cupredoxin"/>
</dbReference>
<organism evidence="3 4">
    <name type="scientific">Mycena belliarum</name>
    <dbReference type="NCBI Taxonomy" id="1033014"/>
    <lineage>
        <taxon>Eukaryota</taxon>
        <taxon>Fungi</taxon>
        <taxon>Dikarya</taxon>
        <taxon>Basidiomycota</taxon>
        <taxon>Agaricomycotina</taxon>
        <taxon>Agaricomycetes</taxon>
        <taxon>Agaricomycetidae</taxon>
        <taxon>Agaricales</taxon>
        <taxon>Marasmiineae</taxon>
        <taxon>Mycenaceae</taxon>
        <taxon>Mycena</taxon>
    </lineage>
</organism>
<accession>A0AAD6U381</accession>
<feature type="domain" description="Plastocyanin-like" evidence="2">
    <location>
        <begin position="85"/>
        <end position="121"/>
    </location>
</feature>
<keyword evidence="4" id="KW-1185">Reference proteome</keyword>
<feature type="region of interest" description="Disordered" evidence="1">
    <location>
        <begin position="1"/>
        <end position="38"/>
    </location>
</feature>
<dbReference type="Gene3D" id="2.60.40.420">
    <property type="entry name" value="Cupredoxins - blue copper proteins"/>
    <property type="match status" value="1"/>
</dbReference>
<dbReference type="GO" id="GO:0016491">
    <property type="term" value="F:oxidoreductase activity"/>
    <property type="evidence" value="ECO:0007669"/>
    <property type="project" value="UniProtKB-ARBA"/>
</dbReference>
<feature type="region of interest" description="Disordered" evidence="1">
    <location>
        <begin position="226"/>
        <end position="280"/>
    </location>
</feature>
<sequence length="298" mass="31092">MSSLYHAVVPPSAVPASSKQANRRPLPDPPPVSAYPTSAHNRRASLGLGSLRTAPRPFLALKDSILGTPRAGSRPSACLLYPHSRAADPNWIFTIDGHGMKLIEAASVNTKPLDVDVIQICASLLPDYSTPPHPAQSPIRTVANGGTAGFDNGISAILRYVGVPIADPTTNITAAKNPILETNLHPLVATPVAGKAVADVVHNLAIALNFTSFSRAYPYCCRSSAARRPRTSPSRRAACTPSPRTASSSSAGVEIGEMGSGNGLDGDEGRASAARPSTGMDDEHVAAWSCLYQLSSAE</sequence>
<feature type="compositionally biased region" description="Low complexity" evidence="1">
    <location>
        <begin position="231"/>
        <end position="251"/>
    </location>
</feature>
<dbReference type="Proteomes" id="UP001222325">
    <property type="component" value="Unassembled WGS sequence"/>
</dbReference>
<dbReference type="AlphaFoldDB" id="A0AAD6U381"/>
<proteinExistence type="predicted"/>
<dbReference type="InterPro" id="IPR001117">
    <property type="entry name" value="Cu-oxidase_2nd"/>
</dbReference>
<protein>
    <recommendedName>
        <fullName evidence="2">Plastocyanin-like domain-containing protein</fullName>
    </recommendedName>
</protein>
<dbReference type="Pfam" id="PF00394">
    <property type="entry name" value="Cu-oxidase"/>
    <property type="match status" value="1"/>
</dbReference>
<reference evidence="3" key="1">
    <citation type="submission" date="2023-03" db="EMBL/GenBank/DDBJ databases">
        <title>Massive genome expansion in bonnet fungi (Mycena s.s.) driven by repeated elements and novel gene families across ecological guilds.</title>
        <authorList>
            <consortium name="Lawrence Berkeley National Laboratory"/>
            <person name="Harder C.B."/>
            <person name="Miyauchi S."/>
            <person name="Viragh M."/>
            <person name="Kuo A."/>
            <person name="Thoen E."/>
            <person name="Andreopoulos B."/>
            <person name="Lu D."/>
            <person name="Skrede I."/>
            <person name="Drula E."/>
            <person name="Henrissat B."/>
            <person name="Morin E."/>
            <person name="Kohler A."/>
            <person name="Barry K."/>
            <person name="LaButti K."/>
            <person name="Morin E."/>
            <person name="Salamov A."/>
            <person name="Lipzen A."/>
            <person name="Mereny Z."/>
            <person name="Hegedus B."/>
            <person name="Baldrian P."/>
            <person name="Stursova M."/>
            <person name="Weitz H."/>
            <person name="Taylor A."/>
            <person name="Grigoriev I.V."/>
            <person name="Nagy L.G."/>
            <person name="Martin F."/>
            <person name="Kauserud H."/>
        </authorList>
    </citation>
    <scope>NUCLEOTIDE SEQUENCE</scope>
    <source>
        <strain evidence="3">CBHHK173m</strain>
    </source>
</reference>
<evidence type="ECO:0000256" key="1">
    <source>
        <dbReference type="SAM" id="MobiDB-lite"/>
    </source>
</evidence>
<gene>
    <name evidence="3" type="ORF">B0H15DRAFT_801171</name>
</gene>